<evidence type="ECO:0000256" key="10">
    <source>
        <dbReference type="ARBA" id="ARBA00047899"/>
    </source>
</evidence>
<evidence type="ECO:0000256" key="5">
    <source>
        <dbReference type="ARBA" id="ARBA00022679"/>
    </source>
</evidence>
<evidence type="ECO:0000256" key="13">
    <source>
        <dbReference type="PROSITE-ProRule" id="PRU10141"/>
    </source>
</evidence>
<evidence type="ECO:0000256" key="7">
    <source>
        <dbReference type="ARBA" id="ARBA00022777"/>
    </source>
</evidence>
<keyword evidence="9" id="KW-0464">Manganese</keyword>
<evidence type="ECO:0000256" key="6">
    <source>
        <dbReference type="ARBA" id="ARBA00022741"/>
    </source>
</evidence>
<dbReference type="PROSITE" id="PS00107">
    <property type="entry name" value="PROTEIN_KINASE_ATP"/>
    <property type="match status" value="1"/>
</dbReference>
<dbReference type="Pfam" id="PF00069">
    <property type="entry name" value="Pkinase"/>
    <property type="match status" value="1"/>
</dbReference>
<gene>
    <name evidence="17" type="ORF">MKW94_005051</name>
</gene>
<evidence type="ECO:0000256" key="3">
    <source>
        <dbReference type="ARBA" id="ARBA00012513"/>
    </source>
</evidence>
<dbReference type="EMBL" id="JAJJMA010214111">
    <property type="protein sequence ID" value="MCL7040570.1"/>
    <property type="molecule type" value="Genomic_DNA"/>
</dbReference>
<dbReference type="InterPro" id="IPR004041">
    <property type="entry name" value="NAF_dom"/>
</dbReference>
<proteinExistence type="inferred from homology"/>
<evidence type="ECO:0000259" key="16">
    <source>
        <dbReference type="PROSITE" id="PS50816"/>
    </source>
</evidence>
<keyword evidence="4 14" id="KW-0723">Serine/threonine-protein kinase</keyword>
<reference evidence="17" key="1">
    <citation type="submission" date="2022-03" db="EMBL/GenBank/DDBJ databases">
        <title>A functionally conserved STORR gene fusion in Papaver species that diverged 16.8 million years ago.</title>
        <authorList>
            <person name="Catania T."/>
        </authorList>
    </citation>
    <scope>NUCLEOTIDE SEQUENCE</scope>
    <source>
        <strain evidence="17">S-191538</strain>
    </source>
</reference>
<dbReference type="CDD" id="cd12195">
    <property type="entry name" value="CIPK_C"/>
    <property type="match status" value="1"/>
</dbReference>
<dbReference type="AlphaFoldDB" id="A0AA41VG31"/>
<dbReference type="GO" id="GO:0005524">
    <property type="term" value="F:ATP binding"/>
    <property type="evidence" value="ECO:0007669"/>
    <property type="project" value="UniProtKB-UniRule"/>
</dbReference>
<dbReference type="PROSITE" id="PS50816">
    <property type="entry name" value="NAF"/>
    <property type="match status" value="1"/>
</dbReference>
<dbReference type="PROSITE" id="PS00108">
    <property type="entry name" value="PROTEIN_KINASE_ST"/>
    <property type="match status" value="1"/>
</dbReference>
<dbReference type="EC" id="2.7.11.1" evidence="3"/>
<dbReference type="FunFam" id="1.10.510.10:FF:000303">
    <property type="entry name" value="Non-specific serine/threonine protein kinase"/>
    <property type="match status" value="1"/>
</dbReference>
<name>A0AA41VG31_PAPNU</name>
<feature type="domain" description="Protein kinase" evidence="15">
    <location>
        <begin position="26"/>
        <end position="280"/>
    </location>
</feature>
<evidence type="ECO:0000313" key="18">
    <source>
        <dbReference type="Proteomes" id="UP001177140"/>
    </source>
</evidence>
<evidence type="ECO:0000256" key="4">
    <source>
        <dbReference type="ARBA" id="ARBA00022527"/>
    </source>
</evidence>
<dbReference type="SUPFAM" id="SSF56112">
    <property type="entry name" value="Protein kinase-like (PK-like)"/>
    <property type="match status" value="1"/>
</dbReference>
<dbReference type="Gene3D" id="1.10.510.10">
    <property type="entry name" value="Transferase(Phosphotransferase) domain 1"/>
    <property type="match status" value="1"/>
</dbReference>
<comment type="function">
    <text evidence="12">CIPK serine-threonine protein kinases interact with CBL proteins. Binding of a CBL protein to the regulatory NAF domain of CIPK protein lead to the activation of the kinase in a calcium-dependent manner.</text>
</comment>
<dbReference type="Proteomes" id="UP001177140">
    <property type="component" value="Unassembled WGS sequence"/>
</dbReference>
<evidence type="ECO:0000256" key="1">
    <source>
        <dbReference type="ARBA" id="ARBA00001936"/>
    </source>
</evidence>
<keyword evidence="7" id="KW-0418">Kinase</keyword>
<evidence type="ECO:0000259" key="15">
    <source>
        <dbReference type="PROSITE" id="PS50011"/>
    </source>
</evidence>
<dbReference type="InterPro" id="IPR018451">
    <property type="entry name" value="NAF/FISL_domain"/>
</dbReference>
<keyword evidence="5" id="KW-0808">Transferase</keyword>
<dbReference type="SMART" id="SM00220">
    <property type="entry name" value="S_TKc"/>
    <property type="match status" value="1"/>
</dbReference>
<dbReference type="GO" id="GO:0007165">
    <property type="term" value="P:signal transduction"/>
    <property type="evidence" value="ECO:0007669"/>
    <property type="project" value="InterPro"/>
</dbReference>
<dbReference type="PANTHER" id="PTHR43895:SF151">
    <property type="entry name" value="CBL-INTERACTING SERINE_THREONINE-PROTEIN KINASE 11"/>
    <property type="match status" value="1"/>
</dbReference>
<keyword evidence="18" id="KW-1185">Reference proteome</keyword>
<evidence type="ECO:0000256" key="11">
    <source>
        <dbReference type="ARBA" id="ARBA00048679"/>
    </source>
</evidence>
<comment type="similarity">
    <text evidence="2">Belongs to the protein kinase superfamily. CAMK Ser/Thr protein kinase family. SNF1 subfamily.</text>
</comment>
<dbReference type="PROSITE" id="PS50011">
    <property type="entry name" value="PROTEIN_KINASE_DOM"/>
    <property type="match status" value="1"/>
</dbReference>
<evidence type="ECO:0000256" key="2">
    <source>
        <dbReference type="ARBA" id="ARBA00006234"/>
    </source>
</evidence>
<comment type="catalytic activity">
    <reaction evidence="11">
        <text>L-seryl-[protein] + ATP = O-phospho-L-seryl-[protein] + ADP + H(+)</text>
        <dbReference type="Rhea" id="RHEA:17989"/>
        <dbReference type="Rhea" id="RHEA-COMP:9863"/>
        <dbReference type="Rhea" id="RHEA-COMP:11604"/>
        <dbReference type="ChEBI" id="CHEBI:15378"/>
        <dbReference type="ChEBI" id="CHEBI:29999"/>
        <dbReference type="ChEBI" id="CHEBI:30616"/>
        <dbReference type="ChEBI" id="CHEBI:83421"/>
        <dbReference type="ChEBI" id="CHEBI:456216"/>
        <dbReference type="EC" id="2.7.11.1"/>
    </reaction>
</comment>
<keyword evidence="6 13" id="KW-0547">Nucleotide-binding</keyword>
<evidence type="ECO:0000256" key="9">
    <source>
        <dbReference type="ARBA" id="ARBA00023211"/>
    </source>
</evidence>
<dbReference type="Gene3D" id="3.30.310.80">
    <property type="entry name" value="Kinase associated domain 1, KA1"/>
    <property type="match status" value="1"/>
</dbReference>
<protein>
    <recommendedName>
        <fullName evidence="3">non-specific serine/threonine protein kinase</fullName>
        <ecNumber evidence="3">2.7.11.1</ecNumber>
    </recommendedName>
</protein>
<comment type="cofactor">
    <cofactor evidence="1">
        <name>Mn(2+)</name>
        <dbReference type="ChEBI" id="CHEBI:29035"/>
    </cofactor>
</comment>
<accession>A0AA41VG31</accession>
<evidence type="ECO:0000313" key="17">
    <source>
        <dbReference type="EMBL" id="MCL7040570.1"/>
    </source>
</evidence>
<keyword evidence="8 13" id="KW-0067">ATP-binding</keyword>
<comment type="caution">
    <text evidence="17">The sequence shown here is derived from an EMBL/GenBank/DDBJ whole genome shotgun (WGS) entry which is preliminary data.</text>
</comment>
<feature type="domain" description="NAF" evidence="16">
    <location>
        <begin position="307"/>
        <end position="331"/>
    </location>
</feature>
<dbReference type="Pfam" id="PF03822">
    <property type="entry name" value="NAF"/>
    <property type="match status" value="1"/>
</dbReference>
<sequence>MEETSESSAEYSEFTQTTEHILLEKYEIVRLLGCGSFAKVYHARNIKTGQSVAIKSISKKSIIKGRLTSNIKREIAIMRQLHNPNIVKLFEVMATKEKIYFVMEFVNGGELFAKVAKCRCNENLSRRYFQQLISTVGYCHSHGVFHRDLKLENLLLDEKGDLKLTDFGLSAVTPQSKNNGLLYTLCGTPAYVAPEVLAQKGYNGAKIDIWSCGVILFILSFGYLPFNDQNLMVMYQKIYKGEFCVPKWTSPGLRHLFSRLLDTNPITRITVDEIFQDPWFRKGYKEIKFLEHDNNSLTKGVDQGNHGSSKFLNAFDVISFSSGLDLSGLFEGFDNSATVESDRFITAETLESITKKIGEVATKGNLTMRRKDWNLMLEGQNGKLVVRIEMCRLTEKLMVVEVRSCEGVWKKKFQPELSTLIYHPEAS</sequence>
<organism evidence="17 18">
    <name type="scientific">Papaver nudicaule</name>
    <name type="common">Iceland poppy</name>
    <dbReference type="NCBI Taxonomy" id="74823"/>
    <lineage>
        <taxon>Eukaryota</taxon>
        <taxon>Viridiplantae</taxon>
        <taxon>Streptophyta</taxon>
        <taxon>Embryophyta</taxon>
        <taxon>Tracheophyta</taxon>
        <taxon>Spermatophyta</taxon>
        <taxon>Magnoliopsida</taxon>
        <taxon>Ranunculales</taxon>
        <taxon>Papaveraceae</taxon>
        <taxon>Papaveroideae</taxon>
        <taxon>Papaver</taxon>
    </lineage>
</organism>
<dbReference type="GO" id="GO:0004674">
    <property type="term" value="F:protein serine/threonine kinase activity"/>
    <property type="evidence" value="ECO:0007669"/>
    <property type="project" value="UniProtKB-KW"/>
</dbReference>
<evidence type="ECO:0000256" key="8">
    <source>
        <dbReference type="ARBA" id="ARBA00022840"/>
    </source>
</evidence>
<dbReference type="InterPro" id="IPR017441">
    <property type="entry name" value="Protein_kinase_ATP_BS"/>
</dbReference>
<evidence type="ECO:0000256" key="12">
    <source>
        <dbReference type="ARBA" id="ARBA00058225"/>
    </source>
</evidence>
<dbReference type="InterPro" id="IPR008271">
    <property type="entry name" value="Ser/Thr_kinase_AS"/>
</dbReference>
<feature type="binding site" evidence="13">
    <location>
        <position position="64"/>
    </location>
    <ligand>
        <name>ATP</name>
        <dbReference type="ChEBI" id="CHEBI:30616"/>
    </ligand>
</feature>
<dbReference type="FunFam" id="3.30.200.20:FF:000042">
    <property type="entry name" value="Aurora kinase A"/>
    <property type="match status" value="1"/>
</dbReference>
<dbReference type="PANTHER" id="PTHR43895">
    <property type="entry name" value="CALCIUM/CALMODULIN-DEPENDENT PROTEIN KINASE KINASE-RELATED"/>
    <property type="match status" value="1"/>
</dbReference>
<dbReference type="InterPro" id="IPR011009">
    <property type="entry name" value="Kinase-like_dom_sf"/>
</dbReference>
<dbReference type="InterPro" id="IPR000719">
    <property type="entry name" value="Prot_kinase_dom"/>
</dbReference>
<comment type="catalytic activity">
    <reaction evidence="10">
        <text>L-threonyl-[protein] + ATP = O-phospho-L-threonyl-[protein] + ADP + H(+)</text>
        <dbReference type="Rhea" id="RHEA:46608"/>
        <dbReference type="Rhea" id="RHEA-COMP:11060"/>
        <dbReference type="Rhea" id="RHEA-COMP:11605"/>
        <dbReference type="ChEBI" id="CHEBI:15378"/>
        <dbReference type="ChEBI" id="CHEBI:30013"/>
        <dbReference type="ChEBI" id="CHEBI:30616"/>
        <dbReference type="ChEBI" id="CHEBI:61977"/>
        <dbReference type="ChEBI" id="CHEBI:456216"/>
        <dbReference type="EC" id="2.7.11.1"/>
    </reaction>
</comment>
<evidence type="ECO:0000256" key="14">
    <source>
        <dbReference type="RuleBase" id="RU000304"/>
    </source>
</evidence>